<sequence>MSSRQIYRGLGAALLLIPCLTMASPASESLRELRTETLASRDITLKDLGITAPIVLADGNAHQDFYLPVPAGVVLSNANIQFAGRYLKGEPEPATLVLSLDGQPTWAQRITDGEGRLEKTFALSGGVHRNGFVRLSVDWQAMTHFNRCSPNNSIANSFTVSNDTVISYRYNSDAITTLKEAWSTLPGRPVLLVADEKLEPKSFDSAWRLGIALERNGKRVDIRALPSVGSEIDLKGVSVPSGLTRFPAFSALSGKERHKLANPAELGALLVLNAPAIKAELAIVDEALHKKLNAALDALQQQLSLDAAALEEFSLWRKHRATAAGSVLQSGQISLLTFGKQKIIGIADNAGAQASGVFSSTWRNLLVSEQVDAKLARADNEAKSNSVRLTSLDATSNNFDVVARGDWTANFPLSVVALDGRMPETLVLDVAAAPSASTTKPVVSVFWNGILLSAKQLNANGRPERLTARVPGYVLGVTNSVKVSFQRQPVSANCDEIPQGYPVEVLPSSHIKLGDPYPDGTFIGLLPLLSNTPQLFVPEKYLASAPTHLKQIVRIGSASGLSPTGTRFVVASGESSVKSKGPFLSMEVPVSGAKPKVQIVGGKELRVDGRKAPLLDIKGVEQLSTVEVIDDGKDSGLYWYALLNENARSDVPFVLNRGNIAVIGDAGPLAWIDSANPDASHPPGAGESAFFEWRRYISWSVPAISIGLLALLLLAILARRASRKRKESQG</sequence>
<gene>
    <name evidence="2" type="ORF">GCM10007205_10740</name>
</gene>
<accession>A0A8J2XUX0</accession>
<comment type="caution">
    <text evidence="2">The sequence shown here is derived from an EMBL/GenBank/DDBJ whole genome shotgun (WGS) entry which is preliminary data.</text>
</comment>
<evidence type="ECO:0000313" key="2">
    <source>
        <dbReference type="EMBL" id="GGC03396.1"/>
    </source>
</evidence>
<keyword evidence="1" id="KW-0812">Transmembrane</keyword>
<organism evidence="2 3">
    <name type="scientific">Oxalicibacterium flavum</name>
    <dbReference type="NCBI Taxonomy" id="179467"/>
    <lineage>
        <taxon>Bacteria</taxon>
        <taxon>Pseudomonadati</taxon>
        <taxon>Pseudomonadota</taxon>
        <taxon>Betaproteobacteria</taxon>
        <taxon>Burkholderiales</taxon>
        <taxon>Oxalobacteraceae</taxon>
        <taxon>Oxalicibacterium</taxon>
    </lineage>
</organism>
<protein>
    <submittedName>
        <fullName evidence="2">Membrane protein</fullName>
    </submittedName>
</protein>
<reference evidence="2" key="2">
    <citation type="submission" date="2020-09" db="EMBL/GenBank/DDBJ databases">
        <authorList>
            <person name="Sun Q."/>
            <person name="Sedlacek I."/>
        </authorList>
    </citation>
    <scope>NUCLEOTIDE SEQUENCE</scope>
    <source>
        <strain evidence="2">CCM 7086</strain>
    </source>
</reference>
<dbReference type="Gene3D" id="2.60.120.260">
    <property type="entry name" value="Galactose-binding domain-like"/>
    <property type="match status" value="1"/>
</dbReference>
<evidence type="ECO:0000256" key="1">
    <source>
        <dbReference type="SAM" id="Phobius"/>
    </source>
</evidence>
<dbReference type="EMBL" id="BMCG01000002">
    <property type="protein sequence ID" value="GGC03396.1"/>
    <property type="molecule type" value="Genomic_DNA"/>
</dbReference>
<dbReference type="AlphaFoldDB" id="A0A8J2XUX0"/>
<dbReference type="Proteomes" id="UP000620266">
    <property type="component" value="Unassembled WGS sequence"/>
</dbReference>
<feature type="transmembrane region" description="Helical" evidence="1">
    <location>
        <begin position="696"/>
        <end position="718"/>
    </location>
</feature>
<proteinExistence type="predicted"/>
<keyword evidence="1" id="KW-1133">Transmembrane helix</keyword>
<keyword evidence="3" id="KW-1185">Reference proteome</keyword>
<name>A0A8J2XUX0_9BURK</name>
<reference evidence="2" key="1">
    <citation type="journal article" date="2014" name="Int. J. Syst. Evol. Microbiol.">
        <title>Complete genome sequence of Corynebacterium casei LMG S-19264T (=DSM 44701T), isolated from a smear-ripened cheese.</title>
        <authorList>
            <consortium name="US DOE Joint Genome Institute (JGI-PGF)"/>
            <person name="Walter F."/>
            <person name="Albersmeier A."/>
            <person name="Kalinowski J."/>
            <person name="Ruckert C."/>
        </authorList>
    </citation>
    <scope>NUCLEOTIDE SEQUENCE</scope>
    <source>
        <strain evidence="2">CCM 7086</strain>
    </source>
</reference>
<keyword evidence="1" id="KW-0472">Membrane</keyword>
<evidence type="ECO:0000313" key="3">
    <source>
        <dbReference type="Proteomes" id="UP000620266"/>
    </source>
</evidence>